<accession>A0A9K3J8R4</accession>
<dbReference type="EMBL" id="MNCJ02000319">
    <property type="protein sequence ID" value="KAF5810879.1"/>
    <property type="molecule type" value="Genomic_DNA"/>
</dbReference>
<keyword evidence="2" id="KW-1185">Reference proteome</keyword>
<sequence>MHFFWDVHCIWKSSEFNNGRPLASFARILSLGIGDIMESMVGHEYGVLRWSKAGSKTTRITFFQPA</sequence>
<dbReference type="Proteomes" id="UP000215914">
    <property type="component" value="Unassembled WGS sequence"/>
</dbReference>
<name>A0A9K3J8R4_HELAN</name>
<reference evidence="1" key="1">
    <citation type="journal article" date="2017" name="Nature">
        <title>The sunflower genome provides insights into oil metabolism, flowering and Asterid evolution.</title>
        <authorList>
            <person name="Badouin H."/>
            <person name="Gouzy J."/>
            <person name="Grassa C.J."/>
            <person name="Murat F."/>
            <person name="Staton S.E."/>
            <person name="Cottret L."/>
            <person name="Lelandais-Briere C."/>
            <person name="Owens G.L."/>
            <person name="Carrere S."/>
            <person name="Mayjonade B."/>
            <person name="Legrand L."/>
            <person name="Gill N."/>
            <person name="Kane N.C."/>
            <person name="Bowers J.E."/>
            <person name="Hubner S."/>
            <person name="Bellec A."/>
            <person name="Berard A."/>
            <person name="Berges H."/>
            <person name="Blanchet N."/>
            <person name="Boniface M.C."/>
            <person name="Brunel D."/>
            <person name="Catrice O."/>
            <person name="Chaidir N."/>
            <person name="Claudel C."/>
            <person name="Donnadieu C."/>
            <person name="Faraut T."/>
            <person name="Fievet G."/>
            <person name="Helmstetter N."/>
            <person name="King M."/>
            <person name="Knapp S.J."/>
            <person name="Lai Z."/>
            <person name="Le Paslier M.C."/>
            <person name="Lippi Y."/>
            <person name="Lorenzon L."/>
            <person name="Mandel J.R."/>
            <person name="Marage G."/>
            <person name="Marchand G."/>
            <person name="Marquand E."/>
            <person name="Bret-Mestries E."/>
            <person name="Morien E."/>
            <person name="Nambeesan S."/>
            <person name="Nguyen T."/>
            <person name="Pegot-Espagnet P."/>
            <person name="Pouilly N."/>
            <person name="Raftis F."/>
            <person name="Sallet E."/>
            <person name="Schiex T."/>
            <person name="Thomas J."/>
            <person name="Vandecasteele C."/>
            <person name="Vares D."/>
            <person name="Vear F."/>
            <person name="Vautrin S."/>
            <person name="Crespi M."/>
            <person name="Mangin B."/>
            <person name="Burke J.M."/>
            <person name="Salse J."/>
            <person name="Munos S."/>
            <person name="Vincourt P."/>
            <person name="Rieseberg L.H."/>
            <person name="Langlade N.B."/>
        </authorList>
    </citation>
    <scope>NUCLEOTIDE SEQUENCE</scope>
    <source>
        <tissue evidence="1">Leaves</tissue>
    </source>
</reference>
<organism evidence="1 2">
    <name type="scientific">Helianthus annuus</name>
    <name type="common">Common sunflower</name>
    <dbReference type="NCBI Taxonomy" id="4232"/>
    <lineage>
        <taxon>Eukaryota</taxon>
        <taxon>Viridiplantae</taxon>
        <taxon>Streptophyta</taxon>
        <taxon>Embryophyta</taxon>
        <taxon>Tracheophyta</taxon>
        <taxon>Spermatophyta</taxon>
        <taxon>Magnoliopsida</taxon>
        <taxon>eudicotyledons</taxon>
        <taxon>Gunneridae</taxon>
        <taxon>Pentapetalae</taxon>
        <taxon>asterids</taxon>
        <taxon>campanulids</taxon>
        <taxon>Asterales</taxon>
        <taxon>Asteraceae</taxon>
        <taxon>Asteroideae</taxon>
        <taxon>Heliantheae alliance</taxon>
        <taxon>Heliantheae</taxon>
        <taxon>Helianthus</taxon>
    </lineage>
</organism>
<evidence type="ECO:0000313" key="1">
    <source>
        <dbReference type="EMBL" id="KAF5810879.1"/>
    </source>
</evidence>
<proteinExistence type="predicted"/>
<reference evidence="1" key="2">
    <citation type="submission" date="2020-06" db="EMBL/GenBank/DDBJ databases">
        <title>Helianthus annuus Genome sequencing and assembly Release 2.</title>
        <authorList>
            <person name="Gouzy J."/>
            <person name="Langlade N."/>
            <person name="Munos S."/>
        </authorList>
    </citation>
    <scope>NUCLEOTIDE SEQUENCE</scope>
    <source>
        <tissue evidence="1">Leaves</tissue>
    </source>
</reference>
<protein>
    <submittedName>
        <fullName evidence="1">Uncharacterized protein</fullName>
    </submittedName>
</protein>
<dbReference type="AlphaFoldDB" id="A0A9K3J8R4"/>
<gene>
    <name evidence="1" type="ORF">HanXRQr2_Chr04g0174871</name>
</gene>
<evidence type="ECO:0000313" key="2">
    <source>
        <dbReference type="Proteomes" id="UP000215914"/>
    </source>
</evidence>
<dbReference type="Gramene" id="mRNA:HanXRQr2_Chr04g0174871">
    <property type="protein sequence ID" value="mRNA:HanXRQr2_Chr04g0174871"/>
    <property type="gene ID" value="HanXRQr2_Chr04g0174871"/>
</dbReference>
<comment type="caution">
    <text evidence="1">The sequence shown here is derived from an EMBL/GenBank/DDBJ whole genome shotgun (WGS) entry which is preliminary data.</text>
</comment>